<evidence type="ECO:0000313" key="2">
    <source>
        <dbReference type="Proteomes" id="UP001595935"/>
    </source>
</evidence>
<dbReference type="Proteomes" id="UP001595935">
    <property type="component" value="Unassembled WGS sequence"/>
</dbReference>
<dbReference type="InterPro" id="IPR024248">
    <property type="entry name" value="DUF2695"/>
</dbReference>
<name>A0ABV9PMK0_9FLAO</name>
<gene>
    <name evidence="1" type="ORF">ACFO5S_22095</name>
</gene>
<accession>A0ABV9PMK0</accession>
<proteinExistence type="predicted"/>
<dbReference type="EMBL" id="JBHSGV010000013">
    <property type="protein sequence ID" value="MFC4750160.1"/>
    <property type="molecule type" value="Genomic_DNA"/>
</dbReference>
<protein>
    <submittedName>
        <fullName evidence="1">DUF2695 domain-containing protein</fullName>
    </submittedName>
</protein>
<comment type="caution">
    <text evidence="1">The sequence shown here is derived from an EMBL/GenBank/DDBJ whole genome shotgun (WGS) entry which is preliminary data.</text>
</comment>
<organism evidence="1 2">
    <name type="scientific">Flavobacterium branchiicola</name>
    <dbReference type="NCBI Taxonomy" id="1114875"/>
    <lineage>
        <taxon>Bacteria</taxon>
        <taxon>Pseudomonadati</taxon>
        <taxon>Bacteroidota</taxon>
        <taxon>Flavobacteriia</taxon>
        <taxon>Flavobacteriales</taxon>
        <taxon>Flavobacteriaceae</taxon>
        <taxon>Flavobacterium</taxon>
    </lineage>
</organism>
<sequence length="252" mass="29475">MDKKRRKEILAQINKENLIEFRQNLPLDENVFPKLFDFLDDELKKQGCNHSSSITQTFLQKTGVSNTIEVIEWLAENGGFCDCEILANVEDLFDYLNPPKTIIIPKKNIQKQKINSLKTDFDFCIEKVPSPWNLIEITATNGKEYLFQIGKSNNCTVNLQSPTYTFQYDNDEQWINLWINETELRYNIENLSIERFHSNNYSVIIVKTKDWVPVKIWASSITNPKWLLKMNTELSRYKGDIKALEKLLNSIV</sequence>
<dbReference type="Pfam" id="PF10905">
    <property type="entry name" value="DUF2695"/>
    <property type="match status" value="1"/>
</dbReference>
<evidence type="ECO:0000313" key="1">
    <source>
        <dbReference type="EMBL" id="MFC4750160.1"/>
    </source>
</evidence>
<keyword evidence="2" id="KW-1185">Reference proteome</keyword>
<reference evidence="2" key="1">
    <citation type="journal article" date="2019" name="Int. J. Syst. Evol. Microbiol.">
        <title>The Global Catalogue of Microorganisms (GCM) 10K type strain sequencing project: providing services to taxonomists for standard genome sequencing and annotation.</title>
        <authorList>
            <consortium name="The Broad Institute Genomics Platform"/>
            <consortium name="The Broad Institute Genome Sequencing Center for Infectious Disease"/>
            <person name="Wu L."/>
            <person name="Ma J."/>
        </authorList>
    </citation>
    <scope>NUCLEOTIDE SEQUENCE [LARGE SCALE GENOMIC DNA]</scope>
    <source>
        <strain evidence="2">WYCCWR 13023</strain>
    </source>
</reference>
<dbReference type="RefSeq" id="WP_213260154.1">
    <property type="nucleotide sequence ID" value="NZ_JAGYWA010000013.1"/>
</dbReference>